<gene>
    <name evidence="9" type="ORF">BSK71_19810</name>
</gene>
<dbReference type="EMBL" id="MPUJ01000021">
    <property type="protein sequence ID" value="ONK01714.1"/>
    <property type="molecule type" value="Genomic_DNA"/>
</dbReference>
<evidence type="ECO:0000256" key="5">
    <source>
        <dbReference type="ARBA" id="ARBA00022692"/>
    </source>
</evidence>
<comment type="subcellular location">
    <subcellularLocation>
        <location evidence="1">Cell membrane</location>
        <topology evidence="1">Multi-pass membrane protein</topology>
    </subcellularLocation>
</comment>
<dbReference type="Proteomes" id="UP000189286">
    <property type="component" value="Unassembled WGS sequence"/>
</dbReference>
<evidence type="ECO:0000313" key="9">
    <source>
        <dbReference type="EMBL" id="ONK01714.1"/>
    </source>
</evidence>
<dbReference type="GO" id="GO:0005886">
    <property type="term" value="C:plasma membrane"/>
    <property type="evidence" value="ECO:0007669"/>
    <property type="project" value="UniProtKB-SubCell"/>
</dbReference>
<feature type="transmembrane region" description="Helical" evidence="8">
    <location>
        <begin position="319"/>
        <end position="338"/>
    </location>
</feature>
<reference evidence="10" key="1">
    <citation type="submission" date="2016-11" db="EMBL/GenBank/DDBJ databases">
        <authorList>
            <person name="Panda P."/>
            <person name="Visnovsky S."/>
            <person name="Pitman A."/>
        </authorList>
    </citation>
    <scope>NUCLEOTIDE SEQUENCE [LARGE SCALE GENOMIC DNA]</scope>
    <source>
        <strain evidence="10">ICMP 9972</strain>
    </source>
</reference>
<feature type="transmembrane region" description="Helical" evidence="8">
    <location>
        <begin position="231"/>
        <end position="251"/>
    </location>
</feature>
<evidence type="ECO:0000256" key="1">
    <source>
        <dbReference type="ARBA" id="ARBA00004651"/>
    </source>
</evidence>
<protein>
    <submittedName>
        <fullName evidence="9">High-affinity choline transporter BetT</fullName>
    </submittedName>
</protein>
<feature type="transmembrane region" description="Helical" evidence="8">
    <location>
        <begin position="16"/>
        <end position="35"/>
    </location>
</feature>
<feature type="transmembrane region" description="Helical" evidence="8">
    <location>
        <begin position="93"/>
        <end position="115"/>
    </location>
</feature>
<evidence type="ECO:0000256" key="4">
    <source>
        <dbReference type="ARBA" id="ARBA00022475"/>
    </source>
</evidence>
<sequence length="677" mass="76038">MPASETTTQQDRLNPVVFYTSAGLILTFSLMTMLFNKEANAWITHALNWVSATFGWYYLLAATLYIVFVIFIASSRFGSIKLGPEQSKPEFSLMSWAAMLFAAGIGIDLMFFSVAEPITQYMMPPEGQGQTIEAARQAMVWTLFHYGLTGWSMYALMGIALGYFSYRYNLPLTIRSALYPIFGKRINGPIGHSVDIAAVLGTIFGIATTLGIGVVQLNYGLKVLFQIPENLTVQASLILLSVIMATVSVTSGVNRGIRFLSELNVLLALGLILFLLFWGDTEFLLNALVLNVGDYINRFTGMTLNSFAFDRPTEWMNSWTLFFWAWWVAWAPFVGLFLARISRGRTIRQFVVGTLIIPFVFTLLWLSIFGNSALYQVLHGNLDFANEVMQHPERGFYSLLAQYPGFSLSASVATITGLLFYVTSADSGSLVLGNFTSRLGDINNDAPNWLRVFWSVAIGLLTLGMLMTNGVSALQNTTVIMGLPFSFVMFFIMAGLYKSLRVEDYRKASSLQTSAPIPISGDDRLNWKQRLSRVMNFPGTTHTQKMLDNVCKVAMDDVARELRLRGTSVEVNDLPPVADERLNHLELLVDLGDEQNFLYQIWPQRYSVPAFTYRARSGKSDYYRLETFLLEGSQGNDLMDYSKEQVINDILDQYERHLNFLHLNREAPGNTLTFPDA</sequence>
<dbReference type="InterPro" id="IPR018093">
    <property type="entry name" value="BCCT_CS"/>
</dbReference>
<dbReference type="InterPro" id="IPR000060">
    <property type="entry name" value="BCCT_transptr"/>
</dbReference>
<feature type="transmembrane region" description="Helical" evidence="8">
    <location>
        <begin position="143"/>
        <end position="166"/>
    </location>
</feature>
<dbReference type="RefSeq" id="WP_039359776.1">
    <property type="nucleotide sequence ID" value="NZ_JRMH01000001.1"/>
</dbReference>
<name>A0A1V2QYV4_9GAMM</name>
<feature type="transmembrane region" description="Helical" evidence="8">
    <location>
        <begin position="395"/>
        <end position="422"/>
    </location>
</feature>
<dbReference type="AlphaFoldDB" id="A0A1V2QYV4"/>
<keyword evidence="6 8" id="KW-1133">Transmembrane helix</keyword>
<comment type="similarity">
    <text evidence="2">Belongs to the BCCT transporter (TC 2.A.15) family.</text>
</comment>
<feature type="transmembrane region" description="Helical" evidence="8">
    <location>
        <begin position="448"/>
        <end position="467"/>
    </location>
</feature>
<dbReference type="NCBIfam" id="TIGR00842">
    <property type="entry name" value="bcct"/>
    <property type="match status" value="1"/>
</dbReference>
<dbReference type="GO" id="GO:0022857">
    <property type="term" value="F:transmembrane transporter activity"/>
    <property type="evidence" value="ECO:0007669"/>
    <property type="project" value="InterPro"/>
</dbReference>
<evidence type="ECO:0000256" key="8">
    <source>
        <dbReference type="SAM" id="Phobius"/>
    </source>
</evidence>
<keyword evidence="3" id="KW-0813">Transport</keyword>
<feature type="transmembrane region" description="Helical" evidence="8">
    <location>
        <begin position="194"/>
        <end position="219"/>
    </location>
</feature>
<organism evidence="9 10">
    <name type="scientific">Pectobacterium actinidiae</name>
    <dbReference type="NCBI Taxonomy" id="1507808"/>
    <lineage>
        <taxon>Bacteria</taxon>
        <taxon>Pseudomonadati</taxon>
        <taxon>Pseudomonadota</taxon>
        <taxon>Gammaproteobacteria</taxon>
        <taxon>Enterobacterales</taxon>
        <taxon>Pectobacteriaceae</taxon>
        <taxon>Pectobacterium</taxon>
    </lineage>
</organism>
<evidence type="ECO:0000256" key="2">
    <source>
        <dbReference type="ARBA" id="ARBA00005658"/>
    </source>
</evidence>
<dbReference type="Pfam" id="PF02028">
    <property type="entry name" value="BCCT"/>
    <property type="match status" value="1"/>
</dbReference>
<accession>A0A1V2QYV4</accession>
<keyword evidence="5 8" id="KW-0812">Transmembrane</keyword>
<evidence type="ECO:0000256" key="6">
    <source>
        <dbReference type="ARBA" id="ARBA00022989"/>
    </source>
</evidence>
<feature type="transmembrane region" description="Helical" evidence="8">
    <location>
        <begin position="350"/>
        <end position="375"/>
    </location>
</feature>
<dbReference type="PROSITE" id="PS01303">
    <property type="entry name" value="BCCT"/>
    <property type="match status" value="1"/>
</dbReference>
<feature type="transmembrane region" description="Helical" evidence="8">
    <location>
        <begin position="263"/>
        <end position="279"/>
    </location>
</feature>
<feature type="transmembrane region" description="Helical" evidence="8">
    <location>
        <begin position="479"/>
        <end position="497"/>
    </location>
</feature>
<dbReference type="NCBIfam" id="NF007399">
    <property type="entry name" value="PRK09928.1"/>
    <property type="match status" value="1"/>
</dbReference>
<evidence type="ECO:0000256" key="3">
    <source>
        <dbReference type="ARBA" id="ARBA00022448"/>
    </source>
</evidence>
<feature type="transmembrane region" description="Helical" evidence="8">
    <location>
        <begin position="55"/>
        <end position="73"/>
    </location>
</feature>
<dbReference type="PANTHER" id="PTHR30047:SF7">
    <property type="entry name" value="HIGH-AFFINITY CHOLINE TRANSPORT PROTEIN"/>
    <property type="match status" value="1"/>
</dbReference>
<evidence type="ECO:0000313" key="10">
    <source>
        <dbReference type="Proteomes" id="UP000189286"/>
    </source>
</evidence>
<keyword evidence="7 8" id="KW-0472">Membrane</keyword>
<keyword evidence="4" id="KW-1003">Cell membrane</keyword>
<dbReference type="PANTHER" id="PTHR30047">
    <property type="entry name" value="HIGH-AFFINITY CHOLINE TRANSPORT PROTEIN-RELATED"/>
    <property type="match status" value="1"/>
</dbReference>
<dbReference type="OrthoDB" id="9775735at2"/>
<evidence type="ECO:0000256" key="7">
    <source>
        <dbReference type="ARBA" id="ARBA00023136"/>
    </source>
</evidence>
<comment type="caution">
    <text evidence="9">The sequence shown here is derived from an EMBL/GenBank/DDBJ whole genome shotgun (WGS) entry which is preliminary data.</text>
</comment>
<proteinExistence type="inferred from homology"/>